<sequence length="78" mass="8417">MIHWPQPANGPGREKRDNRDIDAIGQILNTQPDPTLDARPVIGRQAAGQLHLDDGLHLSLAGQQALAVALVDTFTDQS</sequence>
<organism evidence="1 2">
    <name type="scientific">Rugosimonospora acidiphila</name>
    <dbReference type="NCBI Taxonomy" id="556531"/>
    <lineage>
        <taxon>Bacteria</taxon>
        <taxon>Bacillati</taxon>
        <taxon>Actinomycetota</taxon>
        <taxon>Actinomycetes</taxon>
        <taxon>Micromonosporales</taxon>
        <taxon>Micromonosporaceae</taxon>
        <taxon>Rugosimonospora</taxon>
    </lineage>
</organism>
<gene>
    <name evidence="1" type="ORF">GCM10023322_75710</name>
</gene>
<protein>
    <recommendedName>
        <fullName evidence="3">SGNH hydrolase-type esterase domain-containing protein</fullName>
    </recommendedName>
</protein>
<accession>A0ABP9SNF0</accession>
<reference evidence="2" key="1">
    <citation type="journal article" date="2019" name="Int. J. Syst. Evol. Microbiol.">
        <title>The Global Catalogue of Microorganisms (GCM) 10K type strain sequencing project: providing services to taxonomists for standard genome sequencing and annotation.</title>
        <authorList>
            <consortium name="The Broad Institute Genomics Platform"/>
            <consortium name="The Broad Institute Genome Sequencing Center for Infectious Disease"/>
            <person name="Wu L."/>
            <person name="Ma J."/>
        </authorList>
    </citation>
    <scope>NUCLEOTIDE SEQUENCE [LARGE SCALE GENOMIC DNA]</scope>
    <source>
        <strain evidence="2">JCM 18304</strain>
    </source>
</reference>
<name>A0ABP9SNF0_9ACTN</name>
<keyword evidence="2" id="KW-1185">Reference proteome</keyword>
<comment type="caution">
    <text evidence="1">The sequence shown here is derived from an EMBL/GenBank/DDBJ whole genome shotgun (WGS) entry which is preliminary data.</text>
</comment>
<evidence type="ECO:0008006" key="3">
    <source>
        <dbReference type="Google" id="ProtNLM"/>
    </source>
</evidence>
<evidence type="ECO:0000313" key="2">
    <source>
        <dbReference type="Proteomes" id="UP001501570"/>
    </source>
</evidence>
<dbReference type="Proteomes" id="UP001501570">
    <property type="component" value="Unassembled WGS sequence"/>
</dbReference>
<dbReference type="EMBL" id="BAABJQ010000038">
    <property type="protein sequence ID" value="GAA5199626.1"/>
    <property type="molecule type" value="Genomic_DNA"/>
</dbReference>
<evidence type="ECO:0000313" key="1">
    <source>
        <dbReference type="EMBL" id="GAA5199626.1"/>
    </source>
</evidence>
<dbReference type="RefSeq" id="WP_345638060.1">
    <property type="nucleotide sequence ID" value="NZ_BAABJQ010000038.1"/>
</dbReference>
<proteinExistence type="predicted"/>